<protein>
    <submittedName>
        <fullName evidence="4">DnaD domain protein</fullName>
    </submittedName>
</protein>
<evidence type="ECO:0000313" key="4">
    <source>
        <dbReference type="EMBL" id="MBC8530556.1"/>
    </source>
</evidence>
<proteinExistence type="inferred from homology"/>
<evidence type="ECO:0000256" key="1">
    <source>
        <dbReference type="ARBA" id="ARBA00093462"/>
    </source>
</evidence>
<keyword evidence="5" id="KW-1185">Reference proteome</keyword>
<dbReference type="InterPro" id="IPR006343">
    <property type="entry name" value="DnaB/C_C"/>
</dbReference>
<feature type="compositionally biased region" description="Gly residues" evidence="2">
    <location>
        <begin position="293"/>
        <end position="302"/>
    </location>
</feature>
<feature type="compositionally biased region" description="Polar residues" evidence="2">
    <location>
        <begin position="113"/>
        <end position="129"/>
    </location>
</feature>
<evidence type="ECO:0000256" key="2">
    <source>
        <dbReference type="SAM" id="MobiDB-lite"/>
    </source>
</evidence>
<organism evidence="4 5">
    <name type="scientific">Gehongia tenuis</name>
    <dbReference type="NCBI Taxonomy" id="2763655"/>
    <lineage>
        <taxon>Bacteria</taxon>
        <taxon>Bacillati</taxon>
        <taxon>Bacillota</taxon>
        <taxon>Clostridia</taxon>
        <taxon>Christensenellales</taxon>
        <taxon>Christensenellaceae</taxon>
        <taxon>Gehongia</taxon>
    </lineage>
</organism>
<feature type="domain" description="DnaB/C C-terminal" evidence="3">
    <location>
        <begin position="329"/>
        <end position="379"/>
    </location>
</feature>
<dbReference type="SUPFAM" id="SSF158499">
    <property type="entry name" value="DnaD domain-like"/>
    <property type="match status" value="1"/>
</dbReference>
<dbReference type="RefSeq" id="WP_249314530.1">
    <property type="nucleotide sequence ID" value="NZ_JACRSR010000001.1"/>
</dbReference>
<evidence type="ECO:0000313" key="5">
    <source>
        <dbReference type="Proteomes" id="UP000623172"/>
    </source>
</evidence>
<dbReference type="InterPro" id="IPR034829">
    <property type="entry name" value="DnaD-like_sf"/>
</dbReference>
<name>A0A926HPU3_9FIRM</name>
<feature type="compositionally biased region" description="Basic and acidic residues" evidence="2">
    <location>
        <begin position="264"/>
        <end position="275"/>
    </location>
</feature>
<feature type="compositionally biased region" description="Basic and acidic residues" evidence="2">
    <location>
        <begin position="171"/>
        <end position="183"/>
    </location>
</feature>
<dbReference type="Pfam" id="PF07261">
    <property type="entry name" value="DnaB_2"/>
    <property type="match status" value="1"/>
</dbReference>
<dbReference type="NCBIfam" id="TIGR01446">
    <property type="entry name" value="DnaD_dom"/>
    <property type="match status" value="1"/>
</dbReference>
<gene>
    <name evidence="4" type="ORF">H8696_01675</name>
</gene>
<sequence>MRQEKTCIKTRDFLIFHGMIRYRRGRKGFPSRYALVPSEGWGAPREKGEWKAGRERIEGEPGERETERERAEGEPGERKAGRERNEGGPGRRKAGRGEWDPGCGQGSILSGDGCQTRQNGARSTDAGTGRTQGPGGKRRAVRDGQDPLRNRGKRPRGPGNGGVPVEFAWEGGDKPAGKKEGSFADKINTMGSREEGSRRTSGKGDGSNGAFKTMPAKNAGWDGVHGHDAVYRPGFSPAFPAPLSKPNVKSNTNHDEDDSCVHGGEPHGPRERTADGDNSGERPTQAGKRGIDGHGIGRYGDEIGSGGMPWGAGRCGAESAFNLSPSARAFLDHLALPEDVIALAVDAALDRGARSFAYLRRVLEDWLHRGVHSVEDAENILRHRETSRLEDDMLDNLYTKF</sequence>
<accession>A0A926HPU3</accession>
<reference evidence="4" key="1">
    <citation type="submission" date="2020-08" db="EMBL/GenBank/DDBJ databases">
        <title>Genome public.</title>
        <authorList>
            <person name="Liu C."/>
            <person name="Sun Q."/>
        </authorList>
    </citation>
    <scope>NUCLEOTIDE SEQUENCE</scope>
    <source>
        <strain evidence="4">NSJ-53</strain>
    </source>
</reference>
<dbReference type="Gene3D" id="1.10.10.630">
    <property type="entry name" value="DnaD domain-like"/>
    <property type="match status" value="1"/>
</dbReference>
<feature type="compositionally biased region" description="Basic and acidic residues" evidence="2">
    <location>
        <begin position="44"/>
        <end position="86"/>
    </location>
</feature>
<comment type="similarity">
    <text evidence="1">Belongs to the DnaB/DnaD family.</text>
</comment>
<feature type="region of interest" description="Disordered" evidence="2">
    <location>
        <begin position="241"/>
        <end position="302"/>
    </location>
</feature>
<dbReference type="EMBL" id="JACRSR010000001">
    <property type="protein sequence ID" value="MBC8530556.1"/>
    <property type="molecule type" value="Genomic_DNA"/>
</dbReference>
<evidence type="ECO:0000259" key="3">
    <source>
        <dbReference type="Pfam" id="PF07261"/>
    </source>
</evidence>
<dbReference type="AlphaFoldDB" id="A0A926HPU3"/>
<comment type="caution">
    <text evidence="4">The sequence shown here is derived from an EMBL/GenBank/DDBJ whole genome shotgun (WGS) entry which is preliminary data.</text>
</comment>
<dbReference type="Proteomes" id="UP000623172">
    <property type="component" value="Unassembled WGS sequence"/>
</dbReference>
<feature type="region of interest" description="Disordered" evidence="2">
    <location>
        <begin position="40"/>
        <end position="225"/>
    </location>
</feature>